<dbReference type="Gene3D" id="3.40.30.10">
    <property type="entry name" value="Glutaredoxin"/>
    <property type="match status" value="2"/>
</dbReference>
<keyword evidence="9" id="KW-0413">Isomerase</keyword>
<feature type="signal peptide" evidence="7">
    <location>
        <begin position="1"/>
        <end position="19"/>
    </location>
</feature>
<dbReference type="RefSeq" id="XP_007735301.1">
    <property type="nucleotide sequence ID" value="XM_007737111.1"/>
</dbReference>
<feature type="domain" description="Thioredoxin" evidence="8">
    <location>
        <begin position="259"/>
        <end position="482"/>
    </location>
</feature>
<dbReference type="SUPFAM" id="SSF52833">
    <property type="entry name" value="Thioredoxin-like"/>
    <property type="match status" value="3"/>
</dbReference>
<evidence type="ECO:0000259" key="8">
    <source>
        <dbReference type="PROSITE" id="PS51352"/>
    </source>
</evidence>
<evidence type="ECO:0000256" key="4">
    <source>
        <dbReference type="ARBA" id="ARBA00023136"/>
    </source>
</evidence>
<name>W9XKG2_9EURO</name>
<dbReference type="InterPro" id="IPR013766">
    <property type="entry name" value="Thioredoxin_domain"/>
</dbReference>
<dbReference type="EMBL" id="AMGY01000006">
    <property type="protein sequence ID" value="EXJ80713.1"/>
    <property type="molecule type" value="Genomic_DNA"/>
</dbReference>
<dbReference type="PROSITE" id="PS51352">
    <property type="entry name" value="THIOREDOXIN_2"/>
    <property type="match status" value="2"/>
</dbReference>
<keyword evidence="7" id="KW-0732">Signal</keyword>
<evidence type="ECO:0000256" key="6">
    <source>
        <dbReference type="SAM" id="Phobius"/>
    </source>
</evidence>
<proteinExistence type="predicted"/>
<dbReference type="OrthoDB" id="72053at2759"/>
<dbReference type="GeneID" id="19171101"/>
<dbReference type="CDD" id="cd02961">
    <property type="entry name" value="PDI_a_family"/>
    <property type="match status" value="2"/>
</dbReference>
<dbReference type="eggNOG" id="KOG0191">
    <property type="taxonomic scope" value="Eukaryota"/>
</dbReference>
<reference evidence="9 10" key="1">
    <citation type="submission" date="2013-03" db="EMBL/GenBank/DDBJ databases">
        <title>The Genome Sequence of Capronia epimyces CBS 606.96.</title>
        <authorList>
            <consortium name="The Broad Institute Genomics Platform"/>
            <person name="Cuomo C."/>
            <person name="de Hoog S."/>
            <person name="Gorbushina A."/>
            <person name="Walker B."/>
            <person name="Young S.K."/>
            <person name="Zeng Q."/>
            <person name="Gargeya S."/>
            <person name="Fitzgerald M."/>
            <person name="Haas B."/>
            <person name="Abouelleil A."/>
            <person name="Allen A.W."/>
            <person name="Alvarado L."/>
            <person name="Arachchi H.M."/>
            <person name="Berlin A.M."/>
            <person name="Chapman S.B."/>
            <person name="Gainer-Dewar J."/>
            <person name="Goldberg J."/>
            <person name="Griggs A."/>
            <person name="Gujja S."/>
            <person name="Hansen M."/>
            <person name="Howarth C."/>
            <person name="Imamovic A."/>
            <person name="Ireland A."/>
            <person name="Larimer J."/>
            <person name="McCowan C."/>
            <person name="Murphy C."/>
            <person name="Pearson M."/>
            <person name="Poon T.W."/>
            <person name="Priest M."/>
            <person name="Roberts A."/>
            <person name="Saif S."/>
            <person name="Shea T."/>
            <person name="Sisk P."/>
            <person name="Sykes S."/>
            <person name="Wortman J."/>
            <person name="Nusbaum C."/>
            <person name="Birren B."/>
        </authorList>
    </citation>
    <scope>NUCLEOTIDE SEQUENCE [LARGE SCALE GENOMIC DNA]</scope>
    <source>
        <strain evidence="9 10">CBS 606.96</strain>
    </source>
</reference>
<feature type="region of interest" description="Disordered" evidence="5">
    <location>
        <begin position="190"/>
        <end position="249"/>
    </location>
</feature>
<dbReference type="GO" id="GO:0016020">
    <property type="term" value="C:membrane"/>
    <property type="evidence" value="ECO:0007669"/>
    <property type="project" value="UniProtKB-SubCell"/>
</dbReference>
<evidence type="ECO:0000313" key="10">
    <source>
        <dbReference type="Proteomes" id="UP000019478"/>
    </source>
</evidence>
<comment type="subcellular location">
    <subcellularLocation>
        <location evidence="1">Membrane</location>
        <topology evidence="1">Single-pass membrane protein</topology>
    </subcellularLocation>
</comment>
<feature type="compositionally biased region" description="Basic and acidic residues" evidence="5">
    <location>
        <begin position="209"/>
        <end position="226"/>
    </location>
</feature>
<comment type="caution">
    <text evidence="9">The sequence shown here is derived from an EMBL/GenBank/DDBJ whole genome shotgun (WGS) entry which is preliminary data.</text>
</comment>
<dbReference type="HOGENOM" id="CLU_021868_0_0_1"/>
<evidence type="ECO:0000313" key="9">
    <source>
        <dbReference type="EMBL" id="EXJ80713.1"/>
    </source>
</evidence>
<keyword evidence="3 6" id="KW-1133">Transmembrane helix</keyword>
<sequence>MRPALLAWALTAVLSISAAAPPGSEKGGKVRTNDPVAADSSANGGDGADYTVFNDINVPPMKEIEGDKFSETIKDGYWWVKFYSPYCGHCKVVAPLWQTLYEFYVTSDPLEGRTKDGQPDLSSPNSFHGYYKFHFASINCVAYGDVCEKHGIKGWPTFLLFKDGELVERYSGERSMEGFSSYVEEKLEQIKPGSRPREGVKVPKPGAKGIDRTAAPEKPVSKDKDTAAGVAAGEKQNKEAAELSTETSSAMLASETAKLGRFKNAKNATPPNPLGTSVPLTAESFQKLVTTSQDPWFIKFYVPWCSHCQHLAPTWAEMAKEMEGQLNVGEVNCEQSPRLCKDAKVSAYPTVYFFRGGERVEYQGLRGLGDLLSFASKALDSDVKYVDAAAFKEMEETEEVIFVYFFDDATTSEDFAALDRLTLSLIGHAKIVKTDSEILANRFKISTWPRLLVSRDGRPTYYNALAPKDMRDFRKVLTWMQSVWLPIVPELTASNAKELMAGKYVVLGMLSRERPDEFMQSRRELKNAALEWMDKQTQAFQLERQELRDSKQLRIEEAEDRNDQRALRQAKSFVISITEENFRKGVAFAWVDGIFWERWLRSTYGVDVSKGERVIINDEDNRRYWDVTDSGAYIMPSRTSILETLPRIVANPPKLTPKSTISTFENIFFQIRNFGTYHPYFSFGILILSVFALFWVLKNGTSLKKNLSRNSSGYFHLEGKEGLLGMTNGKAD</sequence>
<feature type="region of interest" description="Disordered" evidence="5">
    <location>
        <begin position="20"/>
        <end position="43"/>
    </location>
</feature>
<gene>
    <name evidence="9" type="ORF">A1O3_06997</name>
</gene>
<dbReference type="InterPro" id="IPR036249">
    <property type="entry name" value="Thioredoxin-like_sf"/>
</dbReference>
<organism evidence="9 10">
    <name type="scientific">Capronia epimyces CBS 606.96</name>
    <dbReference type="NCBI Taxonomy" id="1182542"/>
    <lineage>
        <taxon>Eukaryota</taxon>
        <taxon>Fungi</taxon>
        <taxon>Dikarya</taxon>
        <taxon>Ascomycota</taxon>
        <taxon>Pezizomycotina</taxon>
        <taxon>Eurotiomycetes</taxon>
        <taxon>Chaetothyriomycetidae</taxon>
        <taxon>Chaetothyriales</taxon>
        <taxon>Herpotrichiellaceae</taxon>
        <taxon>Capronia</taxon>
    </lineage>
</organism>
<evidence type="ECO:0000256" key="1">
    <source>
        <dbReference type="ARBA" id="ARBA00004167"/>
    </source>
</evidence>
<dbReference type="eggNOG" id="KOG0190">
    <property type="taxonomic scope" value="Eukaryota"/>
</dbReference>
<feature type="compositionally biased region" description="Basic and acidic residues" evidence="5">
    <location>
        <begin position="190"/>
        <end position="201"/>
    </location>
</feature>
<protein>
    <submittedName>
        <fullName evidence="9">Protein disulfide-isomerase</fullName>
    </submittedName>
</protein>
<evidence type="ECO:0000256" key="3">
    <source>
        <dbReference type="ARBA" id="ARBA00022989"/>
    </source>
</evidence>
<accession>W9XKG2</accession>
<evidence type="ECO:0000256" key="5">
    <source>
        <dbReference type="SAM" id="MobiDB-lite"/>
    </source>
</evidence>
<dbReference type="Pfam" id="PF00085">
    <property type="entry name" value="Thioredoxin"/>
    <property type="match status" value="2"/>
</dbReference>
<dbReference type="AlphaFoldDB" id="W9XKG2"/>
<dbReference type="PANTHER" id="PTHR46426:SF1">
    <property type="entry name" value="PROTEIN DISULFIDE-ISOMERASE TMX3"/>
    <property type="match status" value="1"/>
</dbReference>
<dbReference type="GO" id="GO:0005783">
    <property type="term" value="C:endoplasmic reticulum"/>
    <property type="evidence" value="ECO:0007669"/>
    <property type="project" value="TreeGrafter"/>
</dbReference>
<dbReference type="GO" id="GO:0016853">
    <property type="term" value="F:isomerase activity"/>
    <property type="evidence" value="ECO:0007669"/>
    <property type="project" value="UniProtKB-KW"/>
</dbReference>
<evidence type="ECO:0000256" key="2">
    <source>
        <dbReference type="ARBA" id="ARBA00022692"/>
    </source>
</evidence>
<feature type="chain" id="PRO_5004932893" evidence="7">
    <location>
        <begin position="20"/>
        <end position="732"/>
    </location>
</feature>
<keyword evidence="10" id="KW-1185">Reference proteome</keyword>
<evidence type="ECO:0000256" key="7">
    <source>
        <dbReference type="SAM" id="SignalP"/>
    </source>
</evidence>
<keyword evidence="4 6" id="KW-0472">Membrane</keyword>
<dbReference type="InterPro" id="IPR052250">
    <property type="entry name" value="PDI_TMX3"/>
</dbReference>
<keyword evidence="2 6" id="KW-0812">Transmembrane</keyword>
<dbReference type="Proteomes" id="UP000019478">
    <property type="component" value="Unassembled WGS sequence"/>
</dbReference>
<feature type="transmembrane region" description="Helical" evidence="6">
    <location>
        <begin position="677"/>
        <end position="697"/>
    </location>
</feature>
<dbReference type="PANTHER" id="PTHR46426">
    <property type="entry name" value="PROTEIN DISULFIDE-ISOMERASE TMX3"/>
    <property type="match status" value="1"/>
</dbReference>
<dbReference type="STRING" id="1182542.W9XKG2"/>
<feature type="domain" description="Thioredoxin" evidence="8">
    <location>
        <begin position="30"/>
        <end position="188"/>
    </location>
</feature>